<feature type="transmembrane region" description="Helical" evidence="14">
    <location>
        <begin position="62"/>
        <end position="85"/>
    </location>
</feature>
<keyword evidence="9 14" id="KW-0472">Membrane</keyword>
<dbReference type="AlphaFoldDB" id="A0AAV4WTL6"/>
<gene>
    <name evidence="15" type="primary">SGCG</name>
    <name evidence="15" type="ORF">CEXT_669661</name>
</gene>
<dbReference type="Proteomes" id="UP001054945">
    <property type="component" value="Unassembled WGS sequence"/>
</dbReference>
<dbReference type="GO" id="GO:0042383">
    <property type="term" value="C:sarcolemma"/>
    <property type="evidence" value="ECO:0007669"/>
    <property type="project" value="UniProtKB-SubCell"/>
</dbReference>
<dbReference type="GO" id="GO:0016012">
    <property type="term" value="C:sarcoglycan complex"/>
    <property type="evidence" value="ECO:0007669"/>
    <property type="project" value="InterPro"/>
</dbReference>
<accession>A0AAV4WTL6</accession>
<feature type="compositionally biased region" description="Polar residues" evidence="13">
    <location>
        <begin position="13"/>
        <end position="24"/>
    </location>
</feature>
<keyword evidence="16" id="KW-1185">Reference proteome</keyword>
<evidence type="ECO:0000313" key="15">
    <source>
        <dbReference type="EMBL" id="GIY85663.1"/>
    </source>
</evidence>
<keyword evidence="7" id="KW-0735">Signal-anchor</keyword>
<name>A0AAV4WTL6_CAEEX</name>
<evidence type="ECO:0000313" key="16">
    <source>
        <dbReference type="Proteomes" id="UP001054945"/>
    </source>
</evidence>
<dbReference type="GO" id="GO:0005856">
    <property type="term" value="C:cytoskeleton"/>
    <property type="evidence" value="ECO:0007669"/>
    <property type="project" value="UniProtKB-SubCell"/>
</dbReference>
<keyword evidence="10" id="KW-1015">Disulfide bond</keyword>
<dbReference type="EMBL" id="BPLR01016673">
    <property type="protein sequence ID" value="GIY85663.1"/>
    <property type="molecule type" value="Genomic_DNA"/>
</dbReference>
<dbReference type="Pfam" id="PF04790">
    <property type="entry name" value="Sarcoglycan_1"/>
    <property type="match status" value="1"/>
</dbReference>
<protein>
    <submittedName>
        <fullName evidence="15">Gamma-sarcoglycan</fullName>
    </submittedName>
</protein>
<organism evidence="15 16">
    <name type="scientific">Caerostris extrusa</name>
    <name type="common">Bark spider</name>
    <name type="synonym">Caerostris bankana</name>
    <dbReference type="NCBI Taxonomy" id="172846"/>
    <lineage>
        <taxon>Eukaryota</taxon>
        <taxon>Metazoa</taxon>
        <taxon>Ecdysozoa</taxon>
        <taxon>Arthropoda</taxon>
        <taxon>Chelicerata</taxon>
        <taxon>Arachnida</taxon>
        <taxon>Araneae</taxon>
        <taxon>Araneomorphae</taxon>
        <taxon>Entelegynae</taxon>
        <taxon>Araneoidea</taxon>
        <taxon>Araneidae</taxon>
        <taxon>Caerostris</taxon>
    </lineage>
</organism>
<evidence type="ECO:0000256" key="10">
    <source>
        <dbReference type="ARBA" id="ARBA00023157"/>
    </source>
</evidence>
<sequence>MAVPKELIRSGEGMSSVQASSTSQEWDDSGHPRTSLADNSSLGHHHNSSVYRIGIYGWRKRCLYLLVVTLFFMVVVNLALTIWIIRVMDFSINGMGRLRILKDGLRLEGKSHFLHSVYAAKIQSRKSFNAVDCFVACYFVLFSETAAEKKGEYKVKGEGDTEEMKHLVSPDSCCWISVLF</sequence>
<evidence type="ECO:0000256" key="8">
    <source>
        <dbReference type="ARBA" id="ARBA00022989"/>
    </source>
</evidence>
<dbReference type="InterPro" id="IPR006875">
    <property type="entry name" value="Sarcoglycan"/>
</dbReference>
<evidence type="ECO:0000256" key="1">
    <source>
        <dbReference type="ARBA" id="ARBA00004245"/>
    </source>
</evidence>
<keyword evidence="12" id="KW-0206">Cytoskeleton</keyword>
<evidence type="ECO:0000256" key="12">
    <source>
        <dbReference type="ARBA" id="ARBA00023212"/>
    </source>
</evidence>
<keyword evidence="6 14" id="KW-0812">Transmembrane</keyword>
<keyword evidence="8 14" id="KW-1133">Transmembrane helix</keyword>
<dbReference type="InterPro" id="IPR039972">
    <property type="entry name" value="Sarcoglycan_gamma/delta/zeta"/>
</dbReference>
<evidence type="ECO:0000256" key="11">
    <source>
        <dbReference type="ARBA" id="ARBA00023180"/>
    </source>
</evidence>
<comment type="similarity">
    <text evidence="3">Belongs to the sarcoglycan beta/delta/gamma/zeta family.</text>
</comment>
<dbReference type="PANTHER" id="PTHR12939">
    <property type="entry name" value="SARCOGLYCAN"/>
    <property type="match status" value="1"/>
</dbReference>
<comment type="subcellular location">
    <subcellularLocation>
        <location evidence="2">Cell membrane</location>
        <location evidence="2">Sarcolemma</location>
        <topology evidence="2">Single-pass type II membrane protein</topology>
    </subcellularLocation>
    <subcellularLocation>
        <location evidence="1">Cytoplasm</location>
        <location evidence="1">Cytoskeleton</location>
    </subcellularLocation>
</comment>
<evidence type="ECO:0000256" key="4">
    <source>
        <dbReference type="ARBA" id="ARBA00022475"/>
    </source>
</evidence>
<evidence type="ECO:0000256" key="14">
    <source>
        <dbReference type="SAM" id="Phobius"/>
    </source>
</evidence>
<comment type="caution">
    <text evidence="15">The sequence shown here is derived from an EMBL/GenBank/DDBJ whole genome shotgun (WGS) entry which is preliminary data.</text>
</comment>
<evidence type="ECO:0000256" key="6">
    <source>
        <dbReference type="ARBA" id="ARBA00022692"/>
    </source>
</evidence>
<evidence type="ECO:0000256" key="7">
    <source>
        <dbReference type="ARBA" id="ARBA00022968"/>
    </source>
</evidence>
<evidence type="ECO:0000256" key="3">
    <source>
        <dbReference type="ARBA" id="ARBA00007574"/>
    </source>
</evidence>
<evidence type="ECO:0000256" key="5">
    <source>
        <dbReference type="ARBA" id="ARBA00022490"/>
    </source>
</evidence>
<reference evidence="15 16" key="1">
    <citation type="submission" date="2021-06" db="EMBL/GenBank/DDBJ databases">
        <title>Caerostris extrusa draft genome.</title>
        <authorList>
            <person name="Kono N."/>
            <person name="Arakawa K."/>
        </authorList>
    </citation>
    <scope>NUCLEOTIDE SEQUENCE [LARGE SCALE GENOMIC DNA]</scope>
</reference>
<keyword evidence="11" id="KW-0325">Glycoprotein</keyword>
<evidence type="ECO:0000256" key="13">
    <source>
        <dbReference type="SAM" id="MobiDB-lite"/>
    </source>
</evidence>
<evidence type="ECO:0000256" key="2">
    <source>
        <dbReference type="ARBA" id="ARBA00004274"/>
    </source>
</evidence>
<keyword evidence="4" id="KW-1003">Cell membrane</keyword>
<feature type="region of interest" description="Disordered" evidence="13">
    <location>
        <begin position="1"/>
        <end position="42"/>
    </location>
</feature>
<keyword evidence="5" id="KW-0963">Cytoplasm</keyword>
<proteinExistence type="inferred from homology"/>
<evidence type="ECO:0000256" key="9">
    <source>
        <dbReference type="ARBA" id="ARBA00023136"/>
    </source>
</evidence>
<dbReference type="PANTHER" id="PTHR12939:SF10">
    <property type="entry name" value="EG:4F1.1 PROTEIN"/>
    <property type="match status" value="1"/>
</dbReference>